<name>A0A0W8FN40_9ZZZZ</name>
<dbReference type="AlphaFoldDB" id="A0A0W8FN40"/>
<feature type="region of interest" description="Disordered" evidence="1">
    <location>
        <begin position="1"/>
        <end position="58"/>
    </location>
</feature>
<accession>A0A0W8FN40</accession>
<organism evidence="2">
    <name type="scientific">hydrocarbon metagenome</name>
    <dbReference type="NCBI Taxonomy" id="938273"/>
    <lineage>
        <taxon>unclassified sequences</taxon>
        <taxon>metagenomes</taxon>
        <taxon>ecological metagenomes</taxon>
    </lineage>
</organism>
<gene>
    <name evidence="2" type="ORF">ASZ90_008483</name>
</gene>
<protein>
    <submittedName>
        <fullName evidence="2">Uncharacterized protein</fullName>
    </submittedName>
</protein>
<evidence type="ECO:0000313" key="2">
    <source>
        <dbReference type="EMBL" id="KUG21747.1"/>
    </source>
</evidence>
<sequence>MTYCGPLGDDRSKAAHSGNAPYTNARRHSGVHLAGIQEKKMDPRLAHSGMTKKSEKED</sequence>
<evidence type="ECO:0000256" key="1">
    <source>
        <dbReference type="SAM" id="MobiDB-lite"/>
    </source>
</evidence>
<dbReference type="EMBL" id="LNQE01001024">
    <property type="protein sequence ID" value="KUG21747.1"/>
    <property type="molecule type" value="Genomic_DNA"/>
</dbReference>
<reference evidence="2" key="1">
    <citation type="journal article" date="2015" name="Proc. Natl. Acad. Sci. U.S.A.">
        <title>Networks of energetic and metabolic interactions define dynamics in microbial communities.</title>
        <authorList>
            <person name="Embree M."/>
            <person name="Liu J.K."/>
            <person name="Al-Bassam M.M."/>
            <person name="Zengler K."/>
        </authorList>
    </citation>
    <scope>NUCLEOTIDE SEQUENCE</scope>
</reference>
<proteinExistence type="predicted"/>
<comment type="caution">
    <text evidence="2">The sequence shown here is derived from an EMBL/GenBank/DDBJ whole genome shotgun (WGS) entry which is preliminary data.</text>
</comment>